<sequence length="242" mass="24822">MPGGDGPDAVPSLGLAVRRRHAVVPCPRQCERCAPFRLAAHAARVGAGARAHRAVHPTQRSFRGDDVRMKMPLAGSVRRALFQTAGSSVVPIRYRAQLLARLGLAGIDDVALGHGITFCNPNSIRVGAGSFINNQVYFDAGPIQLGTNVTVGPRAMFVTGNHGIGPSARRAADGAHRGITVGAGAWIGAGAILLPGITVGAGSIIGAGAVVTSDCFPDSVYAGVPARKLRDLEPGDQGGEAD</sequence>
<name>A0A426SIB2_9MICO</name>
<dbReference type="EMBL" id="QOCI01000009">
    <property type="protein sequence ID" value="RRR17895.1"/>
    <property type="molecule type" value="Genomic_DNA"/>
</dbReference>
<dbReference type="CDD" id="cd04647">
    <property type="entry name" value="LbH_MAT_like"/>
    <property type="match status" value="1"/>
</dbReference>
<dbReference type="PANTHER" id="PTHR23416:SF23">
    <property type="entry name" value="ACETYLTRANSFERASE C18B11.09C-RELATED"/>
    <property type="match status" value="1"/>
</dbReference>
<protein>
    <recommendedName>
        <fullName evidence="5">Acyltransferase</fullName>
    </recommendedName>
</protein>
<evidence type="ECO:0000313" key="4">
    <source>
        <dbReference type="Proteomes" id="UP000274327"/>
    </source>
</evidence>
<evidence type="ECO:0000256" key="2">
    <source>
        <dbReference type="ARBA" id="ARBA00022679"/>
    </source>
</evidence>
<dbReference type="PANTHER" id="PTHR23416">
    <property type="entry name" value="SIALIC ACID SYNTHASE-RELATED"/>
    <property type="match status" value="1"/>
</dbReference>
<keyword evidence="2" id="KW-0808">Transferase</keyword>
<comment type="similarity">
    <text evidence="1">Belongs to the transferase hexapeptide repeat family.</text>
</comment>
<evidence type="ECO:0000256" key="1">
    <source>
        <dbReference type="ARBA" id="ARBA00007274"/>
    </source>
</evidence>
<keyword evidence="4" id="KW-1185">Reference proteome</keyword>
<dbReference type="SUPFAM" id="SSF51161">
    <property type="entry name" value="Trimeric LpxA-like enzymes"/>
    <property type="match status" value="1"/>
</dbReference>
<dbReference type="AlphaFoldDB" id="A0A426SIB2"/>
<organism evidence="3 4">
    <name type="scientific">Brachybacterium paraconglomeratum</name>
    <dbReference type="NCBI Taxonomy" id="173362"/>
    <lineage>
        <taxon>Bacteria</taxon>
        <taxon>Bacillati</taxon>
        <taxon>Actinomycetota</taxon>
        <taxon>Actinomycetes</taxon>
        <taxon>Micrococcales</taxon>
        <taxon>Dermabacteraceae</taxon>
        <taxon>Brachybacterium</taxon>
    </lineage>
</organism>
<dbReference type="InterPro" id="IPR011004">
    <property type="entry name" value="Trimer_LpxA-like_sf"/>
</dbReference>
<comment type="caution">
    <text evidence="3">The sequence shown here is derived from an EMBL/GenBank/DDBJ whole genome shotgun (WGS) entry which is preliminary data.</text>
</comment>
<dbReference type="Proteomes" id="UP000274327">
    <property type="component" value="Unassembled WGS sequence"/>
</dbReference>
<reference evidence="3 4" key="1">
    <citation type="submission" date="2018-07" db="EMBL/GenBank/DDBJ databases">
        <title>Brachybacteriurn paraconglorneratum KCTC 9916.</title>
        <authorList>
            <person name="Li Y."/>
        </authorList>
    </citation>
    <scope>NUCLEOTIDE SEQUENCE [LARGE SCALE GENOMIC DNA]</scope>
    <source>
        <strain evidence="3 4">KCTC 9916</strain>
    </source>
</reference>
<dbReference type="Pfam" id="PF00132">
    <property type="entry name" value="Hexapep"/>
    <property type="match status" value="1"/>
</dbReference>
<evidence type="ECO:0000313" key="3">
    <source>
        <dbReference type="EMBL" id="RRR17895.1"/>
    </source>
</evidence>
<dbReference type="InterPro" id="IPR051159">
    <property type="entry name" value="Hexapeptide_acetyltransf"/>
</dbReference>
<accession>A0A426SIB2</accession>
<dbReference type="InterPro" id="IPR001451">
    <property type="entry name" value="Hexapep"/>
</dbReference>
<proteinExistence type="inferred from homology"/>
<dbReference type="GO" id="GO:0008374">
    <property type="term" value="F:O-acyltransferase activity"/>
    <property type="evidence" value="ECO:0007669"/>
    <property type="project" value="TreeGrafter"/>
</dbReference>
<evidence type="ECO:0008006" key="5">
    <source>
        <dbReference type="Google" id="ProtNLM"/>
    </source>
</evidence>
<dbReference type="Gene3D" id="2.160.10.10">
    <property type="entry name" value="Hexapeptide repeat proteins"/>
    <property type="match status" value="1"/>
</dbReference>
<gene>
    <name evidence="3" type="ORF">DS079_11400</name>
</gene>